<evidence type="ECO:0000313" key="2">
    <source>
        <dbReference type="EMBL" id="EIR23661.1"/>
    </source>
</evidence>
<dbReference type="AlphaFoldDB" id="A0AB72ZMV4"/>
<comment type="caution">
    <text evidence="2">The sequence shown here is derived from an EMBL/GenBank/DDBJ whole genome shotgun (WGS) entry which is preliminary data.</text>
</comment>
<sequence length="47" mass="4817">MVILCPFTASPHFDTTIIGEALASSTGKLAHSSSGGDVPWLPVPPPL</sequence>
<dbReference type="Proteomes" id="UP000003231">
    <property type="component" value="Unassembled WGS sequence"/>
</dbReference>
<feature type="region of interest" description="Disordered" evidence="1">
    <location>
        <begin position="27"/>
        <end position="47"/>
    </location>
</feature>
<evidence type="ECO:0000313" key="3">
    <source>
        <dbReference type="Proteomes" id="UP000003231"/>
    </source>
</evidence>
<organism evidence="2 3">
    <name type="scientific">Yersinia pestis PY-08</name>
    <dbReference type="NCBI Taxonomy" id="992134"/>
    <lineage>
        <taxon>Bacteria</taxon>
        <taxon>Pseudomonadati</taxon>
        <taxon>Pseudomonadota</taxon>
        <taxon>Gammaproteobacteria</taxon>
        <taxon>Enterobacterales</taxon>
        <taxon>Yersiniaceae</taxon>
        <taxon>Yersinia</taxon>
    </lineage>
</organism>
<name>A0AB72ZMV4_YERPE</name>
<accession>A0AB72ZMV4</accession>
<proteinExistence type="predicted"/>
<protein>
    <submittedName>
        <fullName evidence="2">Uncharacterized protein</fullName>
    </submittedName>
</protein>
<gene>
    <name evidence="2" type="ORF">YPPY08_0845</name>
</gene>
<dbReference type="EMBL" id="AKRT01000110">
    <property type="protein sequence ID" value="EIR23661.1"/>
    <property type="molecule type" value="Genomic_DNA"/>
</dbReference>
<reference evidence="2 3" key="1">
    <citation type="submission" date="2012-05" db="EMBL/GenBank/DDBJ databases">
        <title>Genome sequence of Yersinia Pestis PY-08.</title>
        <authorList>
            <person name="Santana-Cruz I."/>
            <person name="Sengamalay N."/>
            <person name="McCracken C."/>
            <person name="Daugherty S.C."/>
            <person name="Maroo A."/>
            <person name="Vara P.G."/>
            <person name="Tallon L.J."/>
            <person name="Sadzewicz L."/>
            <person name="Vinetz J.M."/>
            <person name="Cespedes Zambrano M.J."/>
            <person name="Fraser-Liggett C.M."/>
            <person name="Tettelin H."/>
        </authorList>
    </citation>
    <scope>NUCLEOTIDE SEQUENCE [LARGE SCALE GENOMIC DNA]</scope>
    <source>
        <strain evidence="2 3">PY-08</strain>
    </source>
</reference>
<evidence type="ECO:0000256" key="1">
    <source>
        <dbReference type="SAM" id="MobiDB-lite"/>
    </source>
</evidence>